<dbReference type="Proteomes" id="UP000028868">
    <property type="component" value="Unassembled WGS sequence"/>
</dbReference>
<evidence type="ECO:0000259" key="1">
    <source>
        <dbReference type="PROSITE" id="PS51186"/>
    </source>
</evidence>
<dbReference type="CDD" id="cd04301">
    <property type="entry name" value="NAT_SF"/>
    <property type="match status" value="1"/>
</dbReference>
<dbReference type="InterPro" id="IPR000182">
    <property type="entry name" value="GNAT_dom"/>
</dbReference>
<reference evidence="2 3" key="2">
    <citation type="submission" date="2014-05" db="EMBL/GenBank/DDBJ databases">
        <title>Draft genome sequence of Halobacillus karajensis HK-03.</title>
        <authorList>
            <person name="Khelaifia S."/>
            <person name="Croce O."/>
            <person name="Lagier J.C."/>
            <person name="Raoult D."/>
        </authorList>
    </citation>
    <scope>NUCLEOTIDE SEQUENCE [LARGE SCALE GENOMIC DNA]</scope>
    <source>
        <strain evidence="2 3">HD-03</strain>
    </source>
</reference>
<proteinExistence type="predicted"/>
<gene>
    <name evidence="2" type="primary">yycN</name>
    <name evidence="2" type="ORF">BN983_03598</name>
</gene>
<evidence type="ECO:0000313" key="2">
    <source>
        <dbReference type="EMBL" id="CDQ25283.1"/>
    </source>
</evidence>
<dbReference type="InterPro" id="IPR016181">
    <property type="entry name" value="Acyl_CoA_acyltransferase"/>
</dbReference>
<dbReference type="PANTHER" id="PTHR43415:SF3">
    <property type="entry name" value="GNAT-FAMILY ACETYLTRANSFERASE"/>
    <property type="match status" value="1"/>
</dbReference>
<protein>
    <submittedName>
        <fullName evidence="2">N-acetyltransferase YycN</fullName>
    </submittedName>
</protein>
<accession>A0A024P8Y3</accession>
<feature type="domain" description="N-acetyltransferase" evidence="1">
    <location>
        <begin position="3"/>
        <end position="152"/>
    </location>
</feature>
<dbReference type="RefSeq" id="WP_316245381.1">
    <property type="nucleotide sequence ID" value="NZ_CCDH010000002.1"/>
</dbReference>
<organism evidence="2 3">
    <name type="scientific">Halobacillus karajensis</name>
    <dbReference type="NCBI Taxonomy" id="195088"/>
    <lineage>
        <taxon>Bacteria</taxon>
        <taxon>Bacillati</taxon>
        <taxon>Bacillota</taxon>
        <taxon>Bacilli</taxon>
        <taxon>Bacillales</taxon>
        <taxon>Bacillaceae</taxon>
        <taxon>Halobacillus</taxon>
    </lineage>
</organism>
<keyword evidence="3" id="KW-1185">Reference proteome</keyword>
<name>A0A024P8Y3_9BACI</name>
<sequence>MMVRLDQMNSEEFQKYLSFAIKYFADEQIKSGNWKLEEAISKATVEYEKLLPEGQDTENNHLFTIRDGSKEVGMIWLAQITNEKGFIYGLNIWEGNQGKGYGKKTMQEIEVLAKKFGLKSIGLHVFAHNNIARDLYEKLGYKEKNIKMEKTL</sequence>
<dbReference type="GO" id="GO:0016747">
    <property type="term" value="F:acyltransferase activity, transferring groups other than amino-acyl groups"/>
    <property type="evidence" value="ECO:0007669"/>
    <property type="project" value="InterPro"/>
</dbReference>
<dbReference type="SUPFAM" id="SSF55729">
    <property type="entry name" value="Acyl-CoA N-acyltransferases (Nat)"/>
    <property type="match status" value="1"/>
</dbReference>
<dbReference type="Pfam" id="PF00583">
    <property type="entry name" value="Acetyltransf_1"/>
    <property type="match status" value="1"/>
</dbReference>
<dbReference type="AlphaFoldDB" id="A0A024P8Y3"/>
<dbReference type="PANTHER" id="PTHR43415">
    <property type="entry name" value="SPERMIDINE N(1)-ACETYLTRANSFERASE"/>
    <property type="match status" value="1"/>
</dbReference>
<dbReference type="PROSITE" id="PS51186">
    <property type="entry name" value="GNAT"/>
    <property type="match status" value="1"/>
</dbReference>
<comment type="caution">
    <text evidence="2">The sequence shown here is derived from an EMBL/GenBank/DDBJ whole genome shotgun (WGS) entry which is preliminary data.</text>
</comment>
<dbReference type="Gene3D" id="3.40.630.30">
    <property type="match status" value="1"/>
</dbReference>
<evidence type="ECO:0000313" key="3">
    <source>
        <dbReference type="Proteomes" id="UP000028868"/>
    </source>
</evidence>
<dbReference type="EMBL" id="CCDI010000004">
    <property type="protein sequence ID" value="CDQ25283.1"/>
    <property type="molecule type" value="Genomic_DNA"/>
</dbReference>
<reference evidence="3" key="1">
    <citation type="submission" date="2014-03" db="EMBL/GenBank/DDBJ databases">
        <authorList>
            <person name="Urmite Genomes U."/>
        </authorList>
    </citation>
    <scope>NUCLEOTIDE SEQUENCE [LARGE SCALE GENOMIC DNA]</scope>
    <source>
        <strain evidence="3">HD-03</strain>
    </source>
</reference>